<keyword evidence="2" id="KW-0812">Transmembrane</keyword>
<accession>A0ABP8EX20</accession>
<keyword evidence="2" id="KW-1133">Transmembrane helix</keyword>
<feature type="transmembrane region" description="Helical" evidence="2">
    <location>
        <begin position="51"/>
        <end position="77"/>
    </location>
</feature>
<reference evidence="4" key="1">
    <citation type="journal article" date="2019" name="Int. J. Syst. Evol. Microbiol.">
        <title>The Global Catalogue of Microorganisms (GCM) 10K type strain sequencing project: providing services to taxonomists for standard genome sequencing and annotation.</title>
        <authorList>
            <consortium name="The Broad Institute Genomics Platform"/>
            <consortium name="The Broad Institute Genome Sequencing Center for Infectious Disease"/>
            <person name="Wu L."/>
            <person name="Ma J."/>
        </authorList>
    </citation>
    <scope>NUCLEOTIDE SEQUENCE [LARGE SCALE GENOMIC DNA]</scope>
    <source>
        <strain evidence="4">JCM 17459</strain>
    </source>
</reference>
<feature type="region of interest" description="Disordered" evidence="1">
    <location>
        <begin position="272"/>
        <end position="342"/>
    </location>
</feature>
<dbReference type="EMBL" id="BAABBA010000015">
    <property type="protein sequence ID" value="GAA4288543.1"/>
    <property type="molecule type" value="Genomic_DNA"/>
</dbReference>
<evidence type="ECO:0008006" key="5">
    <source>
        <dbReference type="Google" id="ProtNLM"/>
    </source>
</evidence>
<name>A0ABP8EX20_9MICO</name>
<sequence length="342" mass="34457">MTTAGPVPPPPRQSGTPWPPGSAAPPSAVRYGPEAYRGQPPRPSAWSGARIVAVLLGILLAIFGLGAFGSGLGMGFLHVVARDDGYVTSPGEHVTSEGYAVLLGDAEVNTVGMPVDWPQRLFGDVRVRAQSLDGGEIFVGIAPASEARRYLDGVHHDEVGDSPRWSVEHDGGAPAVPPQEEDFWREQAAGPGVQTLEVDELATGQWALVVMSPDAEPGVDARVDVGATLPWLPWVAVAALVIGLLALAGAVALIVAAARGASRDRPPAVAYGPSALAGAPGDPGRSSGTGPGAPGTGRPWGAEPPAQGGPPADGRGAQGGPPADGRGAQGGPPADGGPRRGP</sequence>
<feature type="compositionally biased region" description="Gly residues" evidence="1">
    <location>
        <begin position="327"/>
        <end position="342"/>
    </location>
</feature>
<feature type="region of interest" description="Disordered" evidence="1">
    <location>
        <begin position="1"/>
        <end position="43"/>
    </location>
</feature>
<protein>
    <recommendedName>
        <fullName evidence="5">DUF4178 domain-containing protein</fullName>
    </recommendedName>
</protein>
<evidence type="ECO:0000313" key="3">
    <source>
        <dbReference type="EMBL" id="GAA4288543.1"/>
    </source>
</evidence>
<keyword evidence="2" id="KW-0472">Membrane</keyword>
<evidence type="ECO:0000313" key="4">
    <source>
        <dbReference type="Proteomes" id="UP001499841"/>
    </source>
</evidence>
<keyword evidence="4" id="KW-1185">Reference proteome</keyword>
<feature type="compositionally biased region" description="Low complexity" evidence="1">
    <location>
        <begin position="296"/>
        <end position="326"/>
    </location>
</feature>
<evidence type="ECO:0000256" key="1">
    <source>
        <dbReference type="SAM" id="MobiDB-lite"/>
    </source>
</evidence>
<feature type="transmembrane region" description="Helical" evidence="2">
    <location>
        <begin position="231"/>
        <end position="256"/>
    </location>
</feature>
<organism evidence="3 4">
    <name type="scientific">Georgenia daeguensis</name>
    <dbReference type="NCBI Taxonomy" id="908355"/>
    <lineage>
        <taxon>Bacteria</taxon>
        <taxon>Bacillati</taxon>
        <taxon>Actinomycetota</taxon>
        <taxon>Actinomycetes</taxon>
        <taxon>Micrococcales</taxon>
        <taxon>Bogoriellaceae</taxon>
        <taxon>Georgenia</taxon>
    </lineage>
</organism>
<comment type="caution">
    <text evidence="3">The sequence shown here is derived from an EMBL/GenBank/DDBJ whole genome shotgun (WGS) entry which is preliminary data.</text>
</comment>
<proteinExistence type="predicted"/>
<feature type="compositionally biased region" description="Pro residues" evidence="1">
    <location>
        <begin position="1"/>
        <end position="23"/>
    </location>
</feature>
<evidence type="ECO:0000256" key="2">
    <source>
        <dbReference type="SAM" id="Phobius"/>
    </source>
</evidence>
<dbReference type="RefSeq" id="WP_345042600.1">
    <property type="nucleotide sequence ID" value="NZ_BAABBA010000015.1"/>
</dbReference>
<dbReference type="Proteomes" id="UP001499841">
    <property type="component" value="Unassembled WGS sequence"/>
</dbReference>
<gene>
    <name evidence="3" type="ORF">GCM10022262_29030</name>
</gene>